<dbReference type="PANTHER" id="PTHR36848">
    <property type="entry name" value="DNA-BINDING PROTEIN (PUTATIVE SECRETED PROTEIN)-RELATED"/>
    <property type="match status" value="1"/>
</dbReference>
<dbReference type="GO" id="GO:0016787">
    <property type="term" value="F:hydrolase activity"/>
    <property type="evidence" value="ECO:0007669"/>
    <property type="project" value="UniProtKB-KW"/>
</dbReference>
<dbReference type="NCBIfam" id="NF045579">
    <property type="entry name" value="rhamnoside_JR"/>
    <property type="match status" value="1"/>
</dbReference>
<keyword evidence="1" id="KW-0378">Hydrolase</keyword>
<comment type="caution">
    <text evidence="1">The sequence shown here is derived from an EMBL/GenBank/DDBJ whole genome shotgun (WGS) entry which is preliminary data.</text>
</comment>
<dbReference type="Proteomes" id="UP000195975">
    <property type="component" value="Unassembled WGS sequence"/>
</dbReference>
<dbReference type="InterPro" id="IPR008979">
    <property type="entry name" value="Galactose-bd-like_sf"/>
</dbReference>
<protein>
    <submittedName>
        <fullName evidence="1">Glycosyl hydrolase family 2</fullName>
    </submittedName>
</protein>
<reference evidence="2" key="1">
    <citation type="submission" date="2017-04" db="EMBL/GenBank/DDBJ databases">
        <title>Function of individual gut microbiota members based on whole genome sequencing of pure cultures obtained from chicken caecum.</title>
        <authorList>
            <person name="Medvecky M."/>
            <person name="Cejkova D."/>
            <person name="Polansky O."/>
            <person name="Karasova D."/>
            <person name="Kubasova T."/>
            <person name="Cizek A."/>
            <person name="Rychlik I."/>
        </authorList>
    </citation>
    <scope>NUCLEOTIDE SEQUENCE [LARGE SCALE GENOMIC DNA]</scope>
    <source>
        <strain evidence="2">An42</strain>
    </source>
</reference>
<gene>
    <name evidence="1" type="ORF">B5F96_07945</name>
</gene>
<dbReference type="RefSeq" id="WP_008158534.1">
    <property type="nucleotide sequence ID" value="NZ_CAJLBM010000003.1"/>
</dbReference>
<organism evidence="1 2">
    <name type="scientific">Parabacteroides johnsonii</name>
    <dbReference type="NCBI Taxonomy" id="387661"/>
    <lineage>
        <taxon>Bacteria</taxon>
        <taxon>Pseudomonadati</taxon>
        <taxon>Bacteroidota</taxon>
        <taxon>Bacteroidia</taxon>
        <taxon>Bacteroidales</taxon>
        <taxon>Tannerellaceae</taxon>
        <taxon>Parabacteroides</taxon>
    </lineage>
</organism>
<name>A0A9Q5X8A9_9BACT</name>
<dbReference type="AlphaFoldDB" id="A0A9Q5X8A9"/>
<sequence length="930" mass="105757">MDIIPHFKHILTVAGIYLTTAIPVFSQSWPEITIESCPATRWWWLGSAVDTANLTYNLETYAQAGLGGVEITPIYGVQGNDTHEIPFLSPTWMRMLQHTCSECKRLGMETDMNAGTGWPFGGPMISLENAATKAIFQEYTAQEGERLRIAIEVEDPKQRGVASLNRLMAFSDKGKRIDITSKVKNNWLDWTAPPGNWRLIALFCGKTFQQVKRAAPGGKGYVMDHFSGKAVKQYFATFEQAFRENKVPYPHTFFNDSYEVYGADWTPSLLTEFAHRRGYRLENYLPEFLNPVRTDTTARILSDYRETLAELLLENFTRQWTEWAHRGGSLTRNQAHGSPGNLIDLYATVDIPECEGFGLSQFHIEGLRQDSLTRKNDSDLSMLKYASSAAHIAGKQYTSSETFTWLTEHFRTSLSQCKPDMDLMFVSGVNHMFFHGTPYSPREAEWPGWLFYASVNMSPTNSIWKDAPAFFDYITRCQSFLQMGKPDNDFLVYLPIYDMWQEASERFLAFDIHKMQQRAPLFIRAIHTIYNSGYDVDYISDNFIRSTGIKNGKLVTSGGSSYKALVIPAVRYMPADILSHLVQLAKEGATIVFIGNYPEDVPGFGDLDERRKRFRRAWEKLPATASFDETETNSLQKGRIITGSDYSLALQACGVAREEMKTRFGLQCIRRSNATGYHYFIASLQKKGVDGWIPLGVQANAAILFDPMTKERGAARIRRQKGKTEVYLQIPSGGSLILQTFTEKTPDCPAWNYIHEQPLSIGLDHGWTLSFPESEPAIPETFMIDHPVSWTTLDHPDARRNMATGRYSLTFRLPEMTADDWILDLGDVRESARVYINGQSVGTVWAVPFRLKVGKYLEPGVNRIDVDVTNLPANRIADYDRRKTTWRIFKEINMVDLNYRQKQYDKWEPMPSGLNSPVRLIPVATKQVSP</sequence>
<dbReference type="EMBL" id="NFIJ01000006">
    <property type="protein sequence ID" value="OUO05630.1"/>
    <property type="molecule type" value="Genomic_DNA"/>
</dbReference>
<dbReference type="SUPFAM" id="SSF49785">
    <property type="entry name" value="Galactose-binding domain-like"/>
    <property type="match status" value="1"/>
</dbReference>
<proteinExistence type="predicted"/>
<dbReference type="InterPro" id="IPR053161">
    <property type="entry name" value="Ulvan_degrading_GH"/>
</dbReference>
<dbReference type="Gene3D" id="2.60.120.260">
    <property type="entry name" value="Galactose-binding domain-like"/>
    <property type="match status" value="1"/>
</dbReference>
<dbReference type="Pfam" id="PF17132">
    <property type="entry name" value="Glyco_hydro_106"/>
    <property type="match status" value="2"/>
</dbReference>
<dbReference type="PANTHER" id="PTHR36848:SF2">
    <property type="entry name" value="SECRETED PROTEIN"/>
    <property type="match status" value="1"/>
</dbReference>
<accession>A0A9Q5X8A9</accession>
<evidence type="ECO:0000313" key="2">
    <source>
        <dbReference type="Proteomes" id="UP000195975"/>
    </source>
</evidence>
<evidence type="ECO:0000313" key="1">
    <source>
        <dbReference type="EMBL" id="OUO05630.1"/>
    </source>
</evidence>